<accession>A0ABU5QLL1</accession>
<dbReference type="Proteomes" id="UP001304671">
    <property type="component" value="Unassembled WGS sequence"/>
</dbReference>
<name>A0ABU5QLL1_9BACT</name>
<evidence type="ECO:0000313" key="4">
    <source>
        <dbReference type="Proteomes" id="UP001304671"/>
    </source>
</evidence>
<comment type="caution">
    <text evidence="3">The sequence shown here is derived from an EMBL/GenBank/DDBJ whole genome shotgun (WGS) entry which is preliminary data.</text>
</comment>
<evidence type="ECO:0000256" key="1">
    <source>
        <dbReference type="ARBA" id="ARBA00022801"/>
    </source>
</evidence>
<sequence>MKKLILIFVTIISTMVCMGQESVYQHPPQAIEDLLLGKITPTVRTNSKGSVLLILENNALPTVAELAEPEIRVAGMRINPKSNSPSRIRFATGIKILFIDTKVEVEVKNLPKNPLIANIKWSPDETKFAFTHNRPDGVELWYVDMQTLDAHRIEKITVNSVFDSPYEWLNDSKNIMVLTVPPRMDPPTKLNIIKGPVVQESNGQKNASRTYQDLLKSPYDQAVFDYYGESQIVKTDLVKGKILKIGRVAVYKNISVSPDGTCLMTKKVQRPYSYTLPMYRFPEKVDIWLTKDGSFLKNIADIPLQENIPIGYDAVTELPRGHAWRPDVKASLWWLEAQDGGDPKRVTDVRDKMYTWSYPFEGNPDEVLTSKYRVSYMSWGNDKFAMTSEYWNATRRYISRVIDPSLKKEPRLLYDISAEDIYNQPGNPEVLRNKFGKFTMAISDNDEMLTFGAGATPEGNRPFIDQVNLATGETKRLWQCDKNHYEYAISVLNRDKMQFLTRRESLTENPNYYIRDLSTDSSFITPLTNFEHPYPQLKNVQKKVLKYKRSDGIDLTAELYLPADYTPARGPLPTLMWAYPEEYKSKEGASQQNISSNEFVRLPILSPIYFVTQGYAVLDNVKIPIIGEEGKEANDTFIEQITASAKAAINEGVRLGVVDSSKVAIGGHSYGAFMTANLLTHTNLFKAGFACSGAYNRTLTPFGFQTEERNYWQSPAMYNTISPFQNANKMKHALLLFHGDADNNPGTFTLQSERYFLALKGLGATTRYVNLPHESHGYRGKENLLQVYAEINNWFQKYVVKNEFSINK</sequence>
<dbReference type="SUPFAM" id="SSF82171">
    <property type="entry name" value="DPP6 N-terminal domain-like"/>
    <property type="match status" value="1"/>
</dbReference>
<dbReference type="InterPro" id="IPR011042">
    <property type="entry name" value="6-blade_b-propeller_TolB-like"/>
</dbReference>
<dbReference type="RefSeq" id="WP_323248686.1">
    <property type="nucleotide sequence ID" value="NZ_JAYFUL010000011.1"/>
</dbReference>
<reference evidence="3 4" key="1">
    <citation type="submission" date="2023-12" db="EMBL/GenBank/DDBJ databases">
        <title>Novel species of the genus Arcicella isolated from rivers.</title>
        <authorList>
            <person name="Lu H."/>
        </authorList>
    </citation>
    <scope>NUCLEOTIDE SEQUENCE [LARGE SCALE GENOMIC DNA]</scope>
    <source>
        <strain evidence="3 4">LMG 21963</strain>
    </source>
</reference>
<dbReference type="InterPro" id="IPR001375">
    <property type="entry name" value="Peptidase_S9_cat"/>
</dbReference>
<organism evidence="3 4">
    <name type="scientific">Arcicella aquatica</name>
    <dbReference type="NCBI Taxonomy" id="217141"/>
    <lineage>
        <taxon>Bacteria</taxon>
        <taxon>Pseudomonadati</taxon>
        <taxon>Bacteroidota</taxon>
        <taxon>Cytophagia</taxon>
        <taxon>Cytophagales</taxon>
        <taxon>Flectobacillaceae</taxon>
        <taxon>Arcicella</taxon>
    </lineage>
</organism>
<dbReference type="EMBL" id="JAYFUL010000011">
    <property type="protein sequence ID" value="MEA5257952.1"/>
    <property type="molecule type" value="Genomic_DNA"/>
</dbReference>
<keyword evidence="4" id="KW-1185">Reference proteome</keyword>
<dbReference type="Gene3D" id="2.120.10.30">
    <property type="entry name" value="TolB, C-terminal domain"/>
    <property type="match status" value="1"/>
</dbReference>
<dbReference type="PANTHER" id="PTHR42776:SF28">
    <property type="entry name" value="GLUTAMYL ENDOPEPTIDASE, CHLOROPLASTIC-RELATED"/>
    <property type="match status" value="1"/>
</dbReference>
<dbReference type="SUPFAM" id="SSF53474">
    <property type="entry name" value="alpha/beta-Hydrolases"/>
    <property type="match status" value="1"/>
</dbReference>
<proteinExistence type="predicted"/>
<dbReference type="InterPro" id="IPR029058">
    <property type="entry name" value="AB_hydrolase_fold"/>
</dbReference>
<keyword evidence="1" id="KW-0378">Hydrolase</keyword>
<dbReference type="Gene3D" id="3.40.50.1820">
    <property type="entry name" value="alpha/beta hydrolase"/>
    <property type="match status" value="1"/>
</dbReference>
<dbReference type="PANTHER" id="PTHR42776">
    <property type="entry name" value="SERINE PEPTIDASE S9 FAMILY MEMBER"/>
    <property type="match status" value="1"/>
</dbReference>
<dbReference type="Pfam" id="PF00326">
    <property type="entry name" value="Peptidase_S9"/>
    <property type="match status" value="1"/>
</dbReference>
<evidence type="ECO:0000259" key="2">
    <source>
        <dbReference type="Pfam" id="PF00326"/>
    </source>
</evidence>
<evidence type="ECO:0000313" key="3">
    <source>
        <dbReference type="EMBL" id="MEA5257952.1"/>
    </source>
</evidence>
<gene>
    <name evidence="3" type="ORF">VB264_09150</name>
</gene>
<feature type="domain" description="Peptidase S9 prolyl oligopeptidase catalytic" evidence="2">
    <location>
        <begin position="639"/>
        <end position="799"/>
    </location>
</feature>
<protein>
    <submittedName>
        <fullName evidence="3">Prolyl oligopeptidase family serine peptidase</fullName>
    </submittedName>
</protein>